<comment type="caution">
    <text evidence="8">The sequence shown here is derived from an EMBL/GenBank/DDBJ whole genome shotgun (WGS) entry which is preliminary data.</text>
</comment>
<organism evidence="8 9">
    <name type="scientific">Kangiella marina</name>
    <dbReference type="NCBI Taxonomy" id="1079178"/>
    <lineage>
        <taxon>Bacteria</taxon>
        <taxon>Pseudomonadati</taxon>
        <taxon>Pseudomonadota</taxon>
        <taxon>Gammaproteobacteria</taxon>
        <taxon>Kangiellales</taxon>
        <taxon>Kangiellaceae</taxon>
        <taxon>Kangiella</taxon>
    </lineage>
</organism>
<dbReference type="InterPro" id="IPR051263">
    <property type="entry name" value="C-type_cytochrome_biogenesis"/>
</dbReference>
<proteinExistence type="predicted"/>
<dbReference type="SUPFAM" id="SSF48452">
    <property type="entry name" value="TPR-like"/>
    <property type="match status" value="1"/>
</dbReference>
<dbReference type="InterPro" id="IPR019734">
    <property type="entry name" value="TPR_rpt"/>
</dbReference>
<dbReference type="PANTHER" id="PTHR47870">
    <property type="entry name" value="CYTOCHROME C-TYPE BIOGENESIS PROTEIN CCMH"/>
    <property type="match status" value="1"/>
</dbReference>
<evidence type="ECO:0000256" key="4">
    <source>
        <dbReference type="PROSITE-ProRule" id="PRU00339"/>
    </source>
</evidence>
<evidence type="ECO:0000256" key="2">
    <source>
        <dbReference type="ARBA" id="ARBA00022748"/>
    </source>
</evidence>
<evidence type="ECO:0000313" key="8">
    <source>
        <dbReference type="EMBL" id="GAA4356274.1"/>
    </source>
</evidence>
<dbReference type="InterPro" id="IPR011990">
    <property type="entry name" value="TPR-like_helical_dom_sf"/>
</dbReference>
<feature type="domain" description="Cytochrome c-type biogenesis protein H TPR" evidence="7">
    <location>
        <begin position="59"/>
        <end position="208"/>
    </location>
</feature>
<dbReference type="Pfam" id="PF23892">
    <property type="entry name" value="Ig_CycH"/>
    <property type="match status" value="1"/>
</dbReference>
<feature type="repeat" description="TPR" evidence="4">
    <location>
        <begin position="103"/>
        <end position="136"/>
    </location>
</feature>
<evidence type="ECO:0000259" key="7">
    <source>
        <dbReference type="Pfam" id="PF23914"/>
    </source>
</evidence>
<dbReference type="InterPro" id="IPR056412">
    <property type="entry name" value="Ig_CycH"/>
</dbReference>
<dbReference type="Proteomes" id="UP001501011">
    <property type="component" value="Unassembled WGS sequence"/>
</dbReference>
<feature type="transmembrane region" description="Helical" evidence="5">
    <location>
        <begin position="30"/>
        <end position="49"/>
    </location>
</feature>
<dbReference type="Gene3D" id="1.25.40.10">
    <property type="entry name" value="Tetratricopeptide repeat domain"/>
    <property type="match status" value="1"/>
</dbReference>
<protein>
    <recommendedName>
        <fullName evidence="10">Tetratricopeptide repeat protein</fullName>
    </recommendedName>
</protein>
<keyword evidence="1" id="KW-0677">Repeat</keyword>
<dbReference type="RefSeq" id="WP_345291534.1">
    <property type="nucleotide sequence ID" value="NZ_BAABFV010000001.1"/>
</dbReference>
<dbReference type="InterPro" id="IPR056413">
    <property type="entry name" value="TPR_CcmH_CycH"/>
</dbReference>
<dbReference type="EMBL" id="BAABFV010000001">
    <property type="protein sequence ID" value="GAA4356274.1"/>
    <property type="molecule type" value="Genomic_DNA"/>
</dbReference>
<keyword evidence="5" id="KW-0812">Transmembrane</keyword>
<accession>A0ABP8ICY4</accession>
<gene>
    <name evidence="8" type="ORF">GCM10023151_04020</name>
</gene>
<evidence type="ECO:0008006" key="10">
    <source>
        <dbReference type="Google" id="ProtNLM"/>
    </source>
</evidence>
<evidence type="ECO:0000313" key="9">
    <source>
        <dbReference type="Proteomes" id="UP001501011"/>
    </source>
</evidence>
<dbReference type="Pfam" id="PF23914">
    <property type="entry name" value="TPR_CcmH_CycH"/>
    <property type="match status" value="1"/>
</dbReference>
<sequence>MLVWLALLLMVLVWAAWLFGQVFTGKGRIFTYISVLLIATISSLTLYYFQGAHQSLKDTAELHQRLDGLSLKELASKADQKEITVQELLSELRLRTESDPHNFEKWRELGNIFLRFGEVGRAEQAFNRAVAAKPGAETRIEFARNFMEQGSAEAFENAERHINLVLMEEPKHEGALLMQGINHFKQQEYQAAIDYWQELLQYREPGSESYQIISGQIDQAKRQLKLAELNHISVVVDNVDSLLLTRYKKAFVLVRQEEGGPPIAVKSVDVAQLHQPQKLTPANVMLPGTSLWTAENTYIEVRLSQSGLAQPEPGDRFGRTSLKKILTPSETVHVEITQTVE</sequence>
<evidence type="ECO:0000259" key="6">
    <source>
        <dbReference type="Pfam" id="PF23892"/>
    </source>
</evidence>
<dbReference type="PANTHER" id="PTHR47870:SF1">
    <property type="entry name" value="CYTOCHROME C-TYPE BIOGENESIS PROTEIN CCMH"/>
    <property type="match status" value="1"/>
</dbReference>
<keyword evidence="2" id="KW-0201">Cytochrome c-type biogenesis</keyword>
<evidence type="ECO:0000256" key="5">
    <source>
        <dbReference type="SAM" id="Phobius"/>
    </source>
</evidence>
<dbReference type="PROSITE" id="PS50005">
    <property type="entry name" value="TPR"/>
    <property type="match status" value="1"/>
</dbReference>
<name>A0ABP8ICY4_9GAMM</name>
<feature type="domain" description="Cytochrome c-type biogenesis protein H Ig-like" evidence="6">
    <location>
        <begin position="247"/>
        <end position="336"/>
    </location>
</feature>
<keyword evidence="5" id="KW-0472">Membrane</keyword>
<keyword evidence="5" id="KW-1133">Transmembrane helix</keyword>
<keyword evidence="3 4" id="KW-0802">TPR repeat</keyword>
<evidence type="ECO:0000256" key="1">
    <source>
        <dbReference type="ARBA" id="ARBA00022737"/>
    </source>
</evidence>
<keyword evidence="9" id="KW-1185">Reference proteome</keyword>
<evidence type="ECO:0000256" key="3">
    <source>
        <dbReference type="ARBA" id="ARBA00022803"/>
    </source>
</evidence>
<reference evidence="9" key="1">
    <citation type="journal article" date="2019" name="Int. J. Syst. Evol. Microbiol.">
        <title>The Global Catalogue of Microorganisms (GCM) 10K type strain sequencing project: providing services to taxonomists for standard genome sequencing and annotation.</title>
        <authorList>
            <consortium name="The Broad Institute Genomics Platform"/>
            <consortium name="The Broad Institute Genome Sequencing Center for Infectious Disease"/>
            <person name="Wu L."/>
            <person name="Ma J."/>
        </authorList>
    </citation>
    <scope>NUCLEOTIDE SEQUENCE [LARGE SCALE GENOMIC DNA]</scope>
    <source>
        <strain evidence="9">JCM 17728</strain>
    </source>
</reference>